<keyword evidence="2" id="KW-0472">Membrane</keyword>
<dbReference type="KEGG" id="cuo:CUROG_01060"/>
<reference evidence="4" key="1">
    <citation type="submission" date="2019-10" db="EMBL/GenBank/DDBJ databases">
        <title>Complete genome sequence of Corynebacterium urogenitalis DSM 108747, isolated from the genital tract of a cow.</title>
        <authorList>
            <person name="Ruckert C."/>
            <person name="Ballas P."/>
            <person name="Wagener K."/>
            <person name="Drillich M."/>
            <person name="Kaempfer P."/>
            <person name="Busse H.-J."/>
            <person name="Ehling-Schulz M."/>
        </authorList>
    </citation>
    <scope>NUCLEOTIDE SEQUENCE [LARGE SCALE GENOMIC DNA]</scope>
    <source>
        <strain evidence="4">LMM 1652</strain>
    </source>
</reference>
<evidence type="ECO:0008006" key="5">
    <source>
        <dbReference type="Google" id="ProtNLM"/>
    </source>
</evidence>
<dbReference type="RefSeq" id="WP_151902091.1">
    <property type="nucleotide sequence ID" value="NZ_CP045032.1"/>
</dbReference>
<feature type="transmembrane region" description="Helical" evidence="2">
    <location>
        <begin position="76"/>
        <end position="93"/>
    </location>
</feature>
<feature type="region of interest" description="Disordered" evidence="1">
    <location>
        <begin position="1"/>
        <end position="29"/>
    </location>
</feature>
<dbReference type="Pfam" id="PF11255">
    <property type="entry name" value="DUF3054"/>
    <property type="match status" value="1"/>
</dbReference>
<name>A0A5J6Z7G8_9CORY</name>
<dbReference type="EMBL" id="CP045032">
    <property type="protein sequence ID" value="QFQ01613.1"/>
    <property type="molecule type" value="Genomic_DNA"/>
</dbReference>
<keyword evidence="4" id="KW-1185">Reference proteome</keyword>
<keyword evidence="2" id="KW-0812">Transmembrane</keyword>
<sequence length="154" mass="16224">MTASADSSAHSAAGSSTPGGVSGPSSPSGSSLRSPATAFVLDLIAIALFGLFARIAHQSEDIPLNFMGWLATTWPFWLGVLLAWLLLWFGAVGNHSGHELSAGVPVWVSTVITGLVIWGIINAKLPHWSFVLVAAVMSALLLFGWRSLSSLVRR</sequence>
<proteinExistence type="predicted"/>
<accession>A0A5J6Z7G8</accession>
<dbReference type="InterPro" id="IPR021414">
    <property type="entry name" value="DUF3054"/>
</dbReference>
<evidence type="ECO:0000256" key="1">
    <source>
        <dbReference type="SAM" id="MobiDB-lite"/>
    </source>
</evidence>
<feature type="transmembrane region" description="Helical" evidence="2">
    <location>
        <begin position="127"/>
        <end position="145"/>
    </location>
</feature>
<evidence type="ECO:0000313" key="3">
    <source>
        <dbReference type="EMBL" id="QFQ01613.1"/>
    </source>
</evidence>
<dbReference type="OrthoDB" id="3698172at2"/>
<gene>
    <name evidence="3" type="ORF">CUROG_01060</name>
</gene>
<dbReference type="Proteomes" id="UP000326711">
    <property type="component" value="Chromosome"/>
</dbReference>
<organism evidence="3 4">
    <name type="scientific">Corynebacterium urogenitale</name>
    <dbReference type="NCBI Taxonomy" id="2487892"/>
    <lineage>
        <taxon>Bacteria</taxon>
        <taxon>Bacillati</taxon>
        <taxon>Actinomycetota</taxon>
        <taxon>Actinomycetes</taxon>
        <taxon>Mycobacteriales</taxon>
        <taxon>Corynebacteriaceae</taxon>
        <taxon>Corynebacterium</taxon>
    </lineage>
</organism>
<dbReference type="AlphaFoldDB" id="A0A5J6Z7G8"/>
<protein>
    <recommendedName>
        <fullName evidence="5">DUF3054 domain-containing protein</fullName>
    </recommendedName>
</protein>
<evidence type="ECO:0000256" key="2">
    <source>
        <dbReference type="SAM" id="Phobius"/>
    </source>
</evidence>
<feature type="transmembrane region" description="Helical" evidence="2">
    <location>
        <begin position="36"/>
        <end position="56"/>
    </location>
</feature>
<feature type="transmembrane region" description="Helical" evidence="2">
    <location>
        <begin position="100"/>
        <end position="121"/>
    </location>
</feature>
<evidence type="ECO:0000313" key="4">
    <source>
        <dbReference type="Proteomes" id="UP000326711"/>
    </source>
</evidence>
<keyword evidence="2" id="KW-1133">Transmembrane helix</keyword>